<evidence type="ECO:0000256" key="2">
    <source>
        <dbReference type="SAM" id="MobiDB-lite"/>
    </source>
</evidence>
<evidence type="ECO:0000313" key="3">
    <source>
        <dbReference type="EMBL" id="MEW9921625.1"/>
    </source>
</evidence>
<organism evidence="3 4">
    <name type="scientific">Sulfitobacter sediminis</name>
    <dbReference type="NCBI Taxonomy" id="3234186"/>
    <lineage>
        <taxon>Bacteria</taxon>
        <taxon>Pseudomonadati</taxon>
        <taxon>Pseudomonadota</taxon>
        <taxon>Alphaproteobacteria</taxon>
        <taxon>Rhodobacterales</taxon>
        <taxon>Roseobacteraceae</taxon>
        <taxon>Sulfitobacter</taxon>
    </lineage>
</organism>
<dbReference type="NCBIfam" id="NF002769">
    <property type="entry name" value="PRK02853.1"/>
    <property type="match status" value="1"/>
</dbReference>
<dbReference type="Pfam" id="PF06793">
    <property type="entry name" value="UPF0262"/>
    <property type="match status" value="1"/>
</dbReference>
<keyword evidence="4" id="KW-1185">Reference proteome</keyword>
<sequence length="202" mass="22911">MPRITAPESDRRDAPRDGRGETFAIPRGLAYPCAVAQDQKDAPMSRITQINLDDANLPPPTPEIEQERKVAMFDLLEDNTFVIPQRDDRPVPPGPYHLGLSIRDKRLVFDVETENAEKAAEFHLSLGPFRQVVKDYFQICESYFEAVKKLPPSQIETIDMARRGIHNEGSRVLQERLEGKAEIDIDTARRLFTLICVLHFGG</sequence>
<evidence type="ECO:0000256" key="1">
    <source>
        <dbReference type="HAMAP-Rule" id="MF_00678"/>
    </source>
</evidence>
<comment type="caution">
    <text evidence="3">The sequence shown here is derived from an EMBL/GenBank/DDBJ whole genome shotgun (WGS) entry which is preliminary data.</text>
</comment>
<dbReference type="InterPro" id="IPR008321">
    <property type="entry name" value="UCP032146"/>
</dbReference>
<dbReference type="EMBL" id="JBFNXX010000018">
    <property type="protein sequence ID" value="MEW9921625.1"/>
    <property type="molecule type" value="Genomic_DNA"/>
</dbReference>
<name>A0ABV3RRK7_9RHOB</name>
<dbReference type="RefSeq" id="WP_367879380.1">
    <property type="nucleotide sequence ID" value="NZ_JBFNXX010000018.1"/>
</dbReference>
<dbReference type="Proteomes" id="UP001556098">
    <property type="component" value="Unassembled WGS sequence"/>
</dbReference>
<feature type="region of interest" description="Disordered" evidence="2">
    <location>
        <begin position="1"/>
        <end position="23"/>
    </location>
</feature>
<evidence type="ECO:0000313" key="4">
    <source>
        <dbReference type="Proteomes" id="UP001556098"/>
    </source>
</evidence>
<accession>A0ABV3RRK7</accession>
<gene>
    <name evidence="3" type="ORF">AB2B41_18605</name>
</gene>
<feature type="compositionally biased region" description="Basic and acidic residues" evidence="2">
    <location>
        <begin position="8"/>
        <end position="20"/>
    </location>
</feature>
<proteinExistence type="inferred from homology"/>
<comment type="similarity">
    <text evidence="1">Belongs to the UPF0262 family.</text>
</comment>
<reference evidence="3 4" key="1">
    <citation type="submission" date="2024-07" db="EMBL/GenBank/DDBJ databases">
        <title>Marimonas sp.nov., isolated from tidal-flat sediment.</title>
        <authorList>
            <person name="Jayan J.N."/>
            <person name="Lee S.S."/>
        </authorList>
    </citation>
    <scope>NUCLEOTIDE SEQUENCE [LARGE SCALE GENOMIC DNA]</scope>
    <source>
        <strain evidence="3 4">MJW-29</strain>
    </source>
</reference>
<protein>
    <recommendedName>
        <fullName evidence="1">UPF0262 protein AB2B41_18605</fullName>
    </recommendedName>
</protein>
<dbReference type="HAMAP" id="MF_00678">
    <property type="entry name" value="UPF0262"/>
    <property type="match status" value="1"/>
</dbReference>